<dbReference type="GO" id="GO:0008897">
    <property type="term" value="F:holo-[acyl-carrier-protein] synthase activity"/>
    <property type="evidence" value="ECO:0007669"/>
    <property type="project" value="UniProtKB-UniRule"/>
</dbReference>
<evidence type="ECO:0000256" key="4">
    <source>
        <dbReference type="ARBA" id="ARBA00022832"/>
    </source>
</evidence>
<dbReference type="InterPro" id="IPR002582">
    <property type="entry name" value="ACPS"/>
</dbReference>
<evidence type="ECO:0000256" key="1">
    <source>
        <dbReference type="ARBA" id="ARBA00022516"/>
    </source>
</evidence>
<feature type="binding site" evidence="8">
    <location>
        <position position="57"/>
    </location>
    <ligand>
        <name>Mg(2+)</name>
        <dbReference type="ChEBI" id="CHEBI:18420"/>
    </ligand>
</feature>
<evidence type="ECO:0000256" key="3">
    <source>
        <dbReference type="ARBA" id="ARBA00022723"/>
    </source>
</evidence>
<dbReference type="NCBIfam" id="TIGR00516">
    <property type="entry name" value="acpS"/>
    <property type="match status" value="1"/>
</dbReference>
<keyword evidence="7 8" id="KW-0275">Fatty acid biosynthesis</keyword>
<feature type="binding site" evidence="8">
    <location>
        <position position="8"/>
    </location>
    <ligand>
        <name>Mg(2+)</name>
        <dbReference type="ChEBI" id="CHEBI:18420"/>
    </ligand>
</feature>
<comment type="subcellular location">
    <subcellularLocation>
        <location evidence="8">Cytoplasm</location>
    </subcellularLocation>
</comment>
<evidence type="ECO:0000256" key="7">
    <source>
        <dbReference type="ARBA" id="ARBA00023160"/>
    </source>
</evidence>
<dbReference type="Gene3D" id="3.90.470.20">
    <property type="entry name" value="4'-phosphopantetheinyl transferase domain"/>
    <property type="match status" value="1"/>
</dbReference>
<sequence length="125" mass="14110">MIIGTGIDIVKNSRIESLIKKYGLRFLKKIYLDNEIEYCYNKVNATPSFAARFAAKEAVLKALGTGMRKNSWHDIEIFNNQLGKPEVRLFNNTSSRAVELGVNNIFLSISHEKEYSVAQIILEGA</sequence>
<evidence type="ECO:0000256" key="6">
    <source>
        <dbReference type="ARBA" id="ARBA00023098"/>
    </source>
</evidence>
<comment type="cofactor">
    <cofactor evidence="8">
        <name>Mg(2+)</name>
        <dbReference type="ChEBI" id="CHEBI:18420"/>
    </cofactor>
</comment>
<dbReference type="NCBIfam" id="TIGR00556">
    <property type="entry name" value="pantethn_trn"/>
    <property type="match status" value="1"/>
</dbReference>
<keyword evidence="1 8" id="KW-0444">Lipid biosynthesis</keyword>
<name>A0A4V3CEC6_9FIRM</name>
<dbReference type="GO" id="GO:0006633">
    <property type="term" value="P:fatty acid biosynthetic process"/>
    <property type="evidence" value="ECO:0007669"/>
    <property type="project" value="UniProtKB-UniRule"/>
</dbReference>
<dbReference type="Pfam" id="PF01648">
    <property type="entry name" value="ACPS"/>
    <property type="match status" value="1"/>
</dbReference>
<dbReference type="InterPro" id="IPR004568">
    <property type="entry name" value="Ppantetheine-prot_Trfase_dom"/>
</dbReference>
<evidence type="ECO:0000256" key="2">
    <source>
        <dbReference type="ARBA" id="ARBA00022679"/>
    </source>
</evidence>
<comment type="function">
    <text evidence="8">Transfers the 4'-phosphopantetheine moiety from coenzyme A to a Ser of acyl-carrier-protein.</text>
</comment>
<comment type="caution">
    <text evidence="10">The sequence shown here is derived from an EMBL/GenBank/DDBJ whole genome shotgun (WGS) entry which is preliminary data.</text>
</comment>
<keyword evidence="4 8" id="KW-0276">Fatty acid metabolism</keyword>
<dbReference type="InterPro" id="IPR037143">
    <property type="entry name" value="4-PPantetheinyl_Trfase_dom_sf"/>
</dbReference>
<dbReference type="InterPro" id="IPR008278">
    <property type="entry name" value="4-PPantetheinyl_Trfase_dom"/>
</dbReference>
<keyword evidence="6 8" id="KW-0443">Lipid metabolism</keyword>
<dbReference type="OrthoDB" id="517356at2"/>
<evidence type="ECO:0000313" key="11">
    <source>
        <dbReference type="Proteomes" id="UP000295064"/>
    </source>
</evidence>
<dbReference type="EC" id="2.7.8.7" evidence="8"/>
<comment type="similarity">
    <text evidence="8">Belongs to the P-Pant transferase superfamily. AcpS family.</text>
</comment>
<accession>A0A4V3CEC6</accession>
<dbReference type="SUPFAM" id="SSF56214">
    <property type="entry name" value="4'-phosphopantetheinyl transferase"/>
    <property type="match status" value="1"/>
</dbReference>
<keyword evidence="8" id="KW-0963">Cytoplasm</keyword>
<gene>
    <name evidence="8" type="primary">acpS</name>
    <name evidence="10" type="ORF">DFR79_11516</name>
</gene>
<dbReference type="HAMAP" id="MF_00101">
    <property type="entry name" value="AcpS"/>
    <property type="match status" value="1"/>
</dbReference>
<evidence type="ECO:0000259" key="9">
    <source>
        <dbReference type="Pfam" id="PF01648"/>
    </source>
</evidence>
<dbReference type="GO" id="GO:0005737">
    <property type="term" value="C:cytoplasm"/>
    <property type="evidence" value="ECO:0007669"/>
    <property type="project" value="UniProtKB-SubCell"/>
</dbReference>
<protein>
    <recommendedName>
        <fullName evidence="8">Holo-[acyl-carrier-protein] synthase</fullName>
        <shortName evidence="8">Holo-ACP synthase</shortName>
        <ecNumber evidence="8">2.7.8.7</ecNumber>
    </recommendedName>
    <alternativeName>
        <fullName evidence="8">4'-phosphopantetheinyl transferase AcpS</fullName>
    </alternativeName>
</protein>
<reference evidence="10 11" key="1">
    <citation type="submission" date="2019-03" db="EMBL/GenBank/DDBJ databases">
        <title>Subsurface microbial communities from deep shales in Ohio and West Virginia, USA.</title>
        <authorList>
            <person name="Wrighton K."/>
        </authorList>
    </citation>
    <scope>NUCLEOTIDE SEQUENCE [LARGE SCALE GENOMIC DNA]</scope>
    <source>
        <strain evidence="10 11">MA284_T2</strain>
    </source>
</reference>
<evidence type="ECO:0000313" key="10">
    <source>
        <dbReference type="EMBL" id="TDO86103.1"/>
    </source>
</evidence>
<keyword evidence="3 8" id="KW-0479">Metal-binding</keyword>
<comment type="catalytic activity">
    <reaction evidence="8">
        <text>apo-[ACP] + CoA = holo-[ACP] + adenosine 3',5'-bisphosphate + H(+)</text>
        <dbReference type="Rhea" id="RHEA:12068"/>
        <dbReference type="Rhea" id="RHEA-COMP:9685"/>
        <dbReference type="Rhea" id="RHEA-COMP:9690"/>
        <dbReference type="ChEBI" id="CHEBI:15378"/>
        <dbReference type="ChEBI" id="CHEBI:29999"/>
        <dbReference type="ChEBI" id="CHEBI:57287"/>
        <dbReference type="ChEBI" id="CHEBI:58343"/>
        <dbReference type="ChEBI" id="CHEBI:64479"/>
        <dbReference type="EC" id="2.7.8.7"/>
    </reaction>
</comment>
<dbReference type="RefSeq" id="WP_133515301.1">
    <property type="nucleotide sequence ID" value="NZ_SNWX01000015.1"/>
</dbReference>
<evidence type="ECO:0000256" key="8">
    <source>
        <dbReference type="HAMAP-Rule" id="MF_00101"/>
    </source>
</evidence>
<keyword evidence="5 8" id="KW-0460">Magnesium</keyword>
<dbReference type="AlphaFoldDB" id="A0A4V3CEC6"/>
<feature type="domain" description="4'-phosphopantetheinyl transferase" evidence="9">
    <location>
        <begin position="5"/>
        <end position="118"/>
    </location>
</feature>
<evidence type="ECO:0000256" key="5">
    <source>
        <dbReference type="ARBA" id="ARBA00022842"/>
    </source>
</evidence>
<proteinExistence type="inferred from homology"/>
<keyword evidence="2 8" id="KW-0808">Transferase</keyword>
<dbReference type="EMBL" id="SNWX01000015">
    <property type="protein sequence ID" value="TDO86103.1"/>
    <property type="molecule type" value="Genomic_DNA"/>
</dbReference>
<organism evidence="10 11">
    <name type="scientific">Halanaerobium saccharolyticum</name>
    <dbReference type="NCBI Taxonomy" id="43595"/>
    <lineage>
        <taxon>Bacteria</taxon>
        <taxon>Bacillati</taxon>
        <taxon>Bacillota</taxon>
        <taxon>Clostridia</taxon>
        <taxon>Halanaerobiales</taxon>
        <taxon>Halanaerobiaceae</taxon>
        <taxon>Halanaerobium</taxon>
    </lineage>
</organism>
<dbReference type="GO" id="GO:0000287">
    <property type="term" value="F:magnesium ion binding"/>
    <property type="evidence" value="ECO:0007669"/>
    <property type="project" value="UniProtKB-UniRule"/>
</dbReference>
<dbReference type="Proteomes" id="UP000295064">
    <property type="component" value="Unassembled WGS sequence"/>
</dbReference>